<dbReference type="Pfam" id="PF03480">
    <property type="entry name" value="DctP"/>
    <property type="match status" value="1"/>
</dbReference>
<dbReference type="Proteomes" id="UP000244571">
    <property type="component" value="Chromosome"/>
</dbReference>
<dbReference type="InterPro" id="IPR004682">
    <property type="entry name" value="TRAP_DctP"/>
</dbReference>
<dbReference type="CDD" id="cd13679">
    <property type="entry name" value="PBP2_TRAP_YiaO_like"/>
    <property type="match status" value="1"/>
</dbReference>
<keyword evidence="2" id="KW-0813">Transport</keyword>
<gene>
    <name evidence="5" type="ORF">DBV39_04895</name>
</gene>
<dbReference type="NCBIfam" id="NF037995">
    <property type="entry name" value="TRAP_S1"/>
    <property type="match status" value="1"/>
</dbReference>
<organism evidence="5 6">
    <name type="scientific">Orrella marina</name>
    <dbReference type="NCBI Taxonomy" id="2163011"/>
    <lineage>
        <taxon>Bacteria</taxon>
        <taxon>Pseudomonadati</taxon>
        <taxon>Pseudomonadota</taxon>
        <taxon>Betaproteobacteria</taxon>
        <taxon>Burkholderiales</taxon>
        <taxon>Alcaligenaceae</taxon>
        <taxon>Orrella</taxon>
    </lineage>
</organism>
<dbReference type="OrthoDB" id="9794826at2"/>
<keyword evidence="3 4" id="KW-0732">Signal</keyword>
<feature type="signal peptide" evidence="4">
    <location>
        <begin position="1"/>
        <end position="20"/>
    </location>
</feature>
<comment type="similarity">
    <text evidence="1">Belongs to the bacterial solute-binding protein 7 family.</text>
</comment>
<dbReference type="RefSeq" id="WP_108623090.1">
    <property type="nucleotide sequence ID" value="NZ_CP028901.1"/>
</dbReference>
<dbReference type="GO" id="GO:0030288">
    <property type="term" value="C:outer membrane-bounded periplasmic space"/>
    <property type="evidence" value="ECO:0007669"/>
    <property type="project" value="InterPro"/>
</dbReference>
<dbReference type="GO" id="GO:0055085">
    <property type="term" value="P:transmembrane transport"/>
    <property type="evidence" value="ECO:0007669"/>
    <property type="project" value="InterPro"/>
</dbReference>
<dbReference type="PANTHER" id="PTHR33376:SF7">
    <property type="entry name" value="C4-DICARBOXYLATE-BINDING PROTEIN DCTB"/>
    <property type="match status" value="1"/>
</dbReference>
<evidence type="ECO:0000256" key="4">
    <source>
        <dbReference type="SAM" id="SignalP"/>
    </source>
</evidence>
<feature type="chain" id="PRO_5015307042" evidence="4">
    <location>
        <begin position="21"/>
        <end position="335"/>
    </location>
</feature>
<dbReference type="InterPro" id="IPR038404">
    <property type="entry name" value="TRAP_DctP_sf"/>
</dbReference>
<proteinExistence type="inferred from homology"/>
<dbReference type="AlphaFoldDB" id="A0A2R4XP95"/>
<keyword evidence="6" id="KW-1185">Reference proteome</keyword>
<name>A0A2R4XP95_9BURK</name>
<dbReference type="NCBIfam" id="TIGR00787">
    <property type="entry name" value="dctP"/>
    <property type="match status" value="1"/>
</dbReference>
<dbReference type="PANTHER" id="PTHR33376">
    <property type="match status" value="1"/>
</dbReference>
<reference evidence="5 6" key="1">
    <citation type="submission" date="2018-04" db="EMBL/GenBank/DDBJ databases">
        <title>Bordetella sp. HZ20 isolated from seawater.</title>
        <authorList>
            <person name="Sun C."/>
        </authorList>
    </citation>
    <scope>NUCLEOTIDE SEQUENCE [LARGE SCALE GENOMIC DNA]</scope>
    <source>
        <strain evidence="5 6">HZ20</strain>
    </source>
</reference>
<protein>
    <submittedName>
        <fullName evidence="5">ABC transporter substrate-binding protein</fullName>
    </submittedName>
</protein>
<evidence type="ECO:0000256" key="1">
    <source>
        <dbReference type="ARBA" id="ARBA00009023"/>
    </source>
</evidence>
<evidence type="ECO:0000313" key="5">
    <source>
        <dbReference type="EMBL" id="AWB35634.1"/>
    </source>
</evidence>
<evidence type="ECO:0000313" key="6">
    <source>
        <dbReference type="Proteomes" id="UP000244571"/>
    </source>
</evidence>
<dbReference type="KEGG" id="boz:DBV39_04895"/>
<dbReference type="Gene3D" id="3.40.190.170">
    <property type="entry name" value="Bacterial extracellular solute-binding protein, family 7"/>
    <property type="match status" value="1"/>
</dbReference>
<evidence type="ECO:0000256" key="3">
    <source>
        <dbReference type="ARBA" id="ARBA00022729"/>
    </source>
</evidence>
<accession>A0A2R4XP95</accession>
<dbReference type="EMBL" id="CP028901">
    <property type="protein sequence ID" value="AWB35634.1"/>
    <property type="molecule type" value="Genomic_DNA"/>
</dbReference>
<evidence type="ECO:0000256" key="2">
    <source>
        <dbReference type="ARBA" id="ARBA00022448"/>
    </source>
</evidence>
<dbReference type="PIRSF" id="PIRSF006470">
    <property type="entry name" value="DctB"/>
    <property type="match status" value="1"/>
</dbReference>
<sequence>MKIRVLALSALLAISSSALAEDIKERTIRFGHLVQPGHPLALGVQKFADLVSEKSGGKIKVREFGGSVLGSESQQMSAVQGGVQQMFVPATTTASALVKEFSLIDTPFAFQNTSQVDALLGGPFGTSLQERLPERGIVGMGFWETGFRNFTNNRQPIIKMEDMRGLKTRVMGDPLFLDSFKALGTNPVPMAFGELYGALESGALDAEENPYSIVLTSKFYEVQKYMSETNHVYTANLVMMSKRFWDQLSDTEKQILSEAAAEAGEYQRTISREKAKVARDQLIANGMEINSVPQDSLDQMRAATDPVADGFANSYDPALVDLYRSEMKRIRAAYP</sequence>
<dbReference type="InterPro" id="IPR018389">
    <property type="entry name" value="DctP_fam"/>
</dbReference>